<evidence type="ECO:0000313" key="3">
    <source>
        <dbReference type="Proteomes" id="UP001558652"/>
    </source>
</evidence>
<comment type="caution">
    <text evidence="2">The sequence shown here is derived from an EMBL/GenBank/DDBJ whole genome shotgun (WGS) entry which is preliminary data.</text>
</comment>
<dbReference type="PANTHER" id="PTHR46063">
    <property type="entry name" value="KELCH DOMAIN-CONTAINING PROTEIN"/>
    <property type="match status" value="1"/>
</dbReference>
<sequence>QEDIESIVNQIEKEEQKKLQVVEKVITPPTRRAFSTLCAHPYKDELIMFGGEFHNGQETFVYNDLFVYKIVRDEWTLVKCPGAPPPRTAHQAITLGANKGEMWIFGGEFTTKTESQFYHYRDLWVFNIDDKKWTKVSAPGGPSARSGHRMVYIKKQLFVFGGYHDNLQDYKYFNDLYTFDMQTCVWTKLEPTGTPPSPRSGCQMVATPEGKIVIWGGYSKTKVKKGVDKGVVHSDMFLLSPDKNDMTGLKWKWSSVKPGGVKCEGRSGVSATCWGGRAYTFGGSCDVETEEDVNAEFFNELHSLDLKKLMWSEACLSGKKDGARKKRRRKERVEGEDKEETEDEEEKEEMSIDTSEQIVSQTVVDDGVFTMTIGPSQVEATASGTHSQLNVTQNPHSRINCALVVKSSKLYLYGGIFEDGDKQYTLCDFYSLDLHKLDEWKTLIPCDLDSQEWIESGEEMETESDEDDDSNEDSEDENAEQVEEDST</sequence>
<dbReference type="EMBL" id="JBFDAA010000016">
    <property type="protein sequence ID" value="KAL1116970.1"/>
    <property type="molecule type" value="Genomic_DNA"/>
</dbReference>
<dbReference type="SUPFAM" id="SSF117281">
    <property type="entry name" value="Kelch motif"/>
    <property type="match status" value="1"/>
</dbReference>
<name>A0ABD0Y1Z7_9HEMI</name>
<dbReference type="PANTHER" id="PTHR46063:SF1">
    <property type="entry name" value="KELCH DOMAIN-CONTAINING PROTEIN 4"/>
    <property type="match status" value="1"/>
</dbReference>
<dbReference type="Proteomes" id="UP001558652">
    <property type="component" value="Unassembled WGS sequence"/>
</dbReference>
<dbReference type="Gene3D" id="2.120.10.80">
    <property type="entry name" value="Kelch-type beta propeller"/>
    <property type="match status" value="1"/>
</dbReference>
<feature type="non-terminal residue" evidence="2">
    <location>
        <position position="1"/>
    </location>
</feature>
<proteinExistence type="predicted"/>
<accession>A0ABD0Y1Z7</accession>
<dbReference type="InterPro" id="IPR052588">
    <property type="entry name" value="Kelch_domain_protein"/>
</dbReference>
<gene>
    <name evidence="2" type="ORF">AAG570_004298</name>
</gene>
<feature type="region of interest" description="Disordered" evidence="1">
    <location>
        <begin position="451"/>
        <end position="487"/>
    </location>
</feature>
<evidence type="ECO:0000256" key="1">
    <source>
        <dbReference type="SAM" id="MobiDB-lite"/>
    </source>
</evidence>
<keyword evidence="3" id="KW-1185">Reference proteome</keyword>
<dbReference type="AlphaFoldDB" id="A0ABD0Y1Z7"/>
<dbReference type="InterPro" id="IPR015915">
    <property type="entry name" value="Kelch-typ_b-propeller"/>
</dbReference>
<feature type="compositionally biased region" description="Acidic residues" evidence="1">
    <location>
        <begin position="334"/>
        <end position="348"/>
    </location>
</feature>
<evidence type="ECO:0000313" key="2">
    <source>
        <dbReference type="EMBL" id="KAL1116970.1"/>
    </source>
</evidence>
<protein>
    <recommendedName>
        <fullName evidence="4">Kelch domain-containing protein 4</fullName>
    </recommendedName>
</protein>
<dbReference type="Pfam" id="PF24681">
    <property type="entry name" value="Kelch_KLHDC2_KLHL20_DRC7"/>
    <property type="match status" value="1"/>
</dbReference>
<reference evidence="2 3" key="1">
    <citation type="submission" date="2024-07" db="EMBL/GenBank/DDBJ databases">
        <title>Chromosome-level genome assembly of the water stick insect Ranatra chinensis (Heteroptera: Nepidae).</title>
        <authorList>
            <person name="Liu X."/>
        </authorList>
    </citation>
    <scope>NUCLEOTIDE SEQUENCE [LARGE SCALE GENOMIC DNA]</scope>
    <source>
        <strain evidence="2">Cailab_2021Rc</strain>
        <tissue evidence="2">Muscle</tissue>
    </source>
</reference>
<organism evidence="2 3">
    <name type="scientific">Ranatra chinensis</name>
    <dbReference type="NCBI Taxonomy" id="642074"/>
    <lineage>
        <taxon>Eukaryota</taxon>
        <taxon>Metazoa</taxon>
        <taxon>Ecdysozoa</taxon>
        <taxon>Arthropoda</taxon>
        <taxon>Hexapoda</taxon>
        <taxon>Insecta</taxon>
        <taxon>Pterygota</taxon>
        <taxon>Neoptera</taxon>
        <taxon>Paraneoptera</taxon>
        <taxon>Hemiptera</taxon>
        <taxon>Heteroptera</taxon>
        <taxon>Panheteroptera</taxon>
        <taxon>Nepomorpha</taxon>
        <taxon>Nepidae</taxon>
        <taxon>Ranatrinae</taxon>
        <taxon>Ranatra</taxon>
    </lineage>
</organism>
<feature type="region of interest" description="Disordered" evidence="1">
    <location>
        <begin position="323"/>
        <end position="355"/>
    </location>
</feature>
<evidence type="ECO:0008006" key="4">
    <source>
        <dbReference type="Google" id="ProtNLM"/>
    </source>
</evidence>